<feature type="transmembrane region" description="Helical" evidence="5">
    <location>
        <begin position="301"/>
        <end position="325"/>
    </location>
</feature>
<evidence type="ECO:0000256" key="4">
    <source>
        <dbReference type="ARBA" id="ARBA00023136"/>
    </source>
</evidence>
<dbReference type="InterPro" id="IPR020846">
    <property type="entry name" value="MFS_dom"/>
</dbReference>
<feature type="transmembrane region" description="Helical" evidence="5">
    <location>
        <begin position="199"/>
        <end position="221"/>
    </location>
</feature>
<comment type="subcellular location">
    <subcellularLocation>
        <location evidence="1">Cell membrane</location>
        <topology evidence="1">Multi-pass membrane protein</topology>
    </subcellularLocation>
</comment>
<evidence type="ECO:0000259" key="6">
    <source>
        <dbReference type="PROSITE" id="PS50850"/>
    </source>
</evidence>
<evidence type="ECO:0000313" key="7">
    <source>
        <dbReference type="EMBL" id="MFF5289555.1"/>
    </source>
</evidence>
<evidence type="ECO:0000256" key="1">
    <source>
        <dbReference type="ARBA" id="ARBA00004651"/>
    </source>
</evidence>
<accession>A0ABW6WAN7</accession>
<dbReference type="Proteomes" id="UP001602245">
    <property type="component" value="Unassembled WGS sequence"/>
</dbReference>
<gene>
    <name evidence="7" type="ORF">ACFY35_08960</name>
</gene>
<feature type="transmembrane region" description="Helical" evidence="5">
    <location>
        <begin position="49"/>
        <end position="68"/>
    </location>
</feature>
<feature type="transmembrane region" description="Helical" evidence="5">
    <location>
        <begin position="270"/>
        <end position="295"/>
    </location>
</feature>
<dbReference type="SUPFAM" id="SSF103473">
    <property type="entry name" value="MFS general substrate transporter"/>
    <property type="match status" value="1"/>
</dbReference>
<dbReference type="PANTHER" id="PTHR23501">
    <property type="entry name" value="MAJOR FACILITATOR SUPERFAMILY"/>
    <property type="match status" value="1"/>
</dbReference>
<feature type="transmembrane region" description="Helical" evidence="5">
    <location>
        <begin position="227"/>
        <end position="250"/>
    </location>
</feature>
<dbReference type="InterPro" id="IPR011701">
    <property type="entry name" value="MFS"/>
</dbReference>
<dbReference type="PANTHER" id="PTHR23501:SF197">
    <property type="entry name" value="COMD"/>
    <property type="match status" value="1"/>
</dbReference>
<dbReference type="EMBL" id="JBIAZU010000002">
    <property type="protein sequence ID" value="MFF5289555.1"/>
    <property type="molecule type" value="Genomic_DNA"/>
</dbReference>
<dbReference type="PRINTS" id="PR01036">
    <property type="entry name" value="TCRTETB"/>
</dbReference>
<reference evidence="7 8" key="1">
    <citation type="submission" date="2024-10" db="EMBL/GenBank/DDBJ databases">
        <title>The Natural Products Discovery Center: Release of the First 8490 Sequenced Strains for Exploring Actinobacteria Biosynthetic Diversity.</title>
        <authorList>
            <person name="Kalkreuter E."/>
            <person name="Kautsar S.A."/>
            <person name="Yang D."/>
            <person name="Bader C.D."/>
            <person name="Teijaro C.N."/>
            <person name="Fluegel L."/>
            <person name="Davis C.M."/>
            <person name="Simpson J.R."/>
            <person name="Lauterbach L."/>
            <person name="Steele A.D."/>
            <person name="Gui C."/>
            <person name="Meng S."/>
            <person name="Li G."/>
            <person name="Viehrig K."/>
            <person name="Ye F."/>
            <person name="Su P."/>
            <person name="Kiefer A.F."/>
            <person name="Nichols A."/>
            <person name="Cepeda A.J."/>
            <person name="Yan W."/>
            <person name="Fan B."/>
            <person name="Jiang Y."/>
            <person name="Adhikari A."/>
            <person name="Zheng C.-J."/>
            <person name="Schuster L."/>
            <person name="Cowan T.M."/>
            <person name="Smanski M.J."/>
            <person name="Chevrette M.G."/>
            <person name="De Carvalho L.P.S."/>
            <person name="Shen B."/>
        </authorList>
    </citation>
    <scope>NUCLEOTIDE SEQUENCE [LARGE SCALE GENOMIC DNA]</scope>
    <source>
        <strain evidence="7 8">NPDC000087</strain>
    </source>
</reference>
<protein>
    <submittedName>
        <fullName evidence="7">MFS transporter</fullName>
    </submittedName>
</protein>
<feature type="transmembrane region" description="Helical" evidence="5">
    <location>
        <begin position="368"/>
        <end position="390"/>
    </location>
</feature>
<dbReference type="Pfam" id="PF07690">
    <property type="entry name" value="MFS_1"/>
    <property type="match status" value="1"/>
</dbReference>
<feature type="transmembrane region" description="Helical" evidence="5">
    <location>
        <begin position="469"/>
        <end position="491"/>
    </location>
</feature>
<dbReference type="Gene3D" id="1.20.1250.20">
    <property type="entry name" value="MFS general substrate transporter like domains"/>
    <property type="match status" value="1"/>
</dbReference>
<proteinExistence type="predicted"/>
<evidence type="ECO:0000256" key="2">
    <source>
        <dbReference type="ARBA" id="ARBA00022692"/>
    </source>
</evidence>
<keyword evidence="3 5" id="KW-1133">Transmembrane helix</keyword>
<dbReference type="Gene3D" id="1.20.1720.10">
    <property type="entry name" value="Multidrug resistance protein D"/>
    <property type="match status" value="1"/>
</dbReference>
<dbReference type="PROSITE" id="PS50850">
    <property type="entry name" value="MFS"/>
    <property type="match status" value="1"/>
</dbReference>
<dbReference type="RefSeq" id="WP_020518381.1">
    <property type="nucleotide sequence ID" value="NZ_JBIAZU010000002.1"/>
</dbReference>
<feature type="transmembrane region" description="Helical" evidence="5">
    <location>
        <begin position="80"/>
        <end position="99"/>
    </location>
</feature>
<name>A0ABW6WAN7_9ACTN</name>
<feature type="transmembrane region" description="Helical" evidence="5">
    <location>
        <begin position="337"/>
        <end position="362"/>
    </location>
</feature>
<dbReference type="InterPro" id="IPR036259">
    <property type="entry name" value="MFS_trans_sf"/>
</dbReference>
<feature type="transmembrane region" description="Helical" evidence="5">
    <location>
        <begin position="142"/>
        <end position="161"/>
    </location>
</feature>
<sequence>MTEPRVAHRAILLSLSGIILGGFVGNLSSTIVATSLPRVMASLNGSVRDYTWVVVTYLLMLTVTVPIWGKLADLFDKKRLFVTAMSVYLAGSACAGLAINPAMLIGARTLQGIGTGGLTALGGTIVAAIVSPRMRGRYSSYNGISIAVGTISGPLIGGLLVETPVVGWRACFYVSLPLGLAAMWLVHRHVEVPNRPGRSRVDVLGAVLVVGAVVPLMLWLSLGDDVFAWWSAPAVALLLAGVLLSIAFVVVERRVADPLLPLRMFSHRVIALTVVGSLVAGMVSLGAPIFIAQFLQIGRGLAPTTAGLATIPLIAGSFSGIFFGGRLISRLGVLKPFLVAGAVCQLVGAALLAVSAASMPYAVIAADLFVLGIGVGILQQHVIIAVQNALPAHQLGVGTASLWFARFLGGAAGVAALGAVLKAVIAGRVQDGAARIGVAMTYDQATEVPNLGRIGDALAGVYEHAYSTAFGVIFAVIAPLTLITLGCIALMPEVPMHDRVPVVEEEPVAQH</sequence>
<keyword evidence="2 5" id="KW-0812">Transmembrane</keyword>
<keyword evidence="8" id="KW-1185">Reference proteome</keyword>
<evidence type="ECO:0000256" key="3">
    <source>
        <dbReference type="ARBA" id="ARBA00022989"/>
    </source>
</evidence>
<keyword evidence="4 5" id="KW-0472">Membrane</keyword>
<feature type="domain" description="Major facilitator superfamily (MFS) profile" evidence="6">
    <location>
        <begin position="14"/>
        <end position="496"/>
    </location>
</feature>
<feature type="transmembrane region" description="Helical" evidence="5">
    <location>
        <begin position="111"/>
        <end position="130"/>
    </location>
</feature>
<evidence type="ECO:0000313" key="8">
    <source>
        <dbReference type="Proteomes" id="UP001602245"/>
    </source>
</evidence>
<comment type="caution">
    <text evidence="7">The sequence shown here is derived from an EMBL/GenBank/DDBJ whole genome shotgun (WGS) entry which is preliminary data.</text>
</comment>
<feature type="transmembrane region" description="Helical" evidence="5">
    <location>
        <begin position="402"/>
        <end position="425"/>
    </location>
</feature>
<evidence type="ECO:0000256" key="5">
    <source>
        <dbReference type="SAM" id="Phobius"/>
    </source>
</evidence>
<feature type="transmembrane region" description="Helical" evidence="5">
    <location>
        <begin position="167"/>
        <end position="187"/>
    </location>
</feature>
<organism evidence="7 8">
    <name type="scientific">Paractinoplanes globisporus</name>
    <dbReference type="NCBI Taxonomy" id="113565"/>
    <lineage>
        <taxon>Bacteria</taxon>
        <taxon>Bacillati</taxon>
        <taxon>Actinomycetota</taxon>
        <taxon>Actinomycetes</taxon>
        <taxon>Micromonosporales</taxon>
        <taxon>Micromonosporaceae</taxon>
        <taxon>Paractinoplanes</taxon>
    </lineage>
</organism>